<keyword evidence="2" id="KW-1185">Reference proteome</keyword>
<dbReference type="EMBL" id="PEDP01006183">
    <property type="protein sequence ID" value="POS81898.1"/>
    <property type="molecule type" value="Genomic_DNA"/>
</dbReference>
<feature type="non-terminal residue" evidence="1">
    <location>
        <position position="1"/>
    </location>
</feature>
<protein>
    <submittedName>
        <fullName evidence="1">Uncharacterized protein</fullName>
    </submittedName>
</protein>
<name>A0A2S4PIP1_9PEZI</name>
<reference evidence="1 2" key="1">
    <citation type="submission" date="2017-10" db="EMBL/GenBank/DDBJ databases">
        <title>Development of genomic resources for the powdery mildew, Erysiphe pulchra.</title>
        <authorList>
            <person name="Wadl P.A."/>
            <person name="Mack B.M."/>
            <person name="Moore G."/>
            <person name="Beltz S.B."/>
        </authorList>
    </citation>
    <scope>NUCLEOTIDE SEQUENCE [LARGE SCALE GENOMIC DNA]</scope>
    <source>
        <strain evidence="1">Cflorida</strain>
    </source>
</reference>
<dbReference type="Proteomes" id="UP000237438">
    <property type="component" value="Unassembled WGS sequence"/>
</dbReference>
<comment type="caution">
    <text evidence="1">The sequence shown here is derived from an EMBL/GenBank/DDBJ whole genome shotgun (WGS) entry which is preliminary data.</text>
</comment>
<gene>
    <name evidence="1" type="ORF">EPUL_006601</name>
</gene>
<dbReference type="AlphaFoldDB" id="A0A2S4PIP1"/>
<accession>A0A2S4PIP1</accession>
<evidence type="ECO:0000313" key="2">
    <source>
        <dbReference type="Proteomes" id="UP000237438"/>
    </source>
</evidence>
<proteinExistence type="predicted"/>
<sequence length="52" mass="5765">TTYITTGKNTVIDNAFLLKELAEVIATLQRRGRAGHARMLIRMTVISCIDST</sequence>
<feature type="non-terminal residue" evidence="1">
    <location>
        <position position="52"/>
    </location>
</feature>
<evidence type="ECO:0000313" key="1">
    <source>
        <dbReference type="EMBL" id="POS81898.1"/>
    </source>
</evidence>
<organism evidence="1 2">
    <name type="scientific">Erysiphe pulchra</name>
    <dbReference type="NCBI Taxonomy" id="225359"/>
    <lineage>
        <taxon>Eukaryota</taxon>
        <taxon>Fungi</taxon>
        <taxon>Dikarya</taxon>
        <taxon>Ascomycota</taxon>
        <taxon>Pezizomycotina</taxon>
        <taxon>Leotiomycetes</taxon>
        <taxon>Erysiphales</taxon>
        <taxon>Erysiphaceae</taxon>
        <taxon>Erysiphe</taxon>
    </lineage>
</organism>